<dbReference type="Pfam" id="PF01584">
    <property type="entry name" value="CheW"/>
    <property type="match status" value="1"/>
</dbReference>
<organism evidence="2 3">
    <name type="scientific">Thalassotalea insulae</name>
    <dbReference type="NCBI Taxonomy" id="2056778"/>
    <lineage>
        <taxon>Bacteria</taxon>
        <taxon>Pseudomonadati</taxon>
        <taxon>Pseudomonadota</taxon>
        <taxon>Gammaproteobacteria</taxon>
        <taxon>Alteromonadales</taxon>
        <taxon>Colwelliaceae</taxon>
        <taxon>Thalassotalea</taxon>
    </lineage>
</organism>
<evidence type="ECO:0000259" key="1">
    <source>
        <dbReference type="PROSITE" id="PS50851"/>
    </source>
</evidence>
<dbReference type="EMBL" id="BSST01000001">
    <property type="protein sequence ID" value="GLX77600.1"/>
    <property type="molecule type" value="Genomic_DNA"/>
</dbReference>
<dbReference type="InterPro" id="IPR014506">
    <property type="entry name" value="UCP020479_CheW"/>
</dbReference>
<dbReference type="PROSITE" id="PS50851">
    <property type="entry name" value="CHEW"/>
    <property type="match status" value="1"/>
</dbReference>
<feature type="domain" description="CheW-like" evidence="1">
    <location>
        <begin position="110"/>
        <end position="248"/>
    </location>
</feature>
<dbReference type="InterPro" id="IPR036061">
    <property type="entry name" value="CheW-like_dom_sf"/>
</dbReference>
<comment type="caution">
    <text evidence="2">The sequence shown here is derived from an EMBL/GenBank/DDBJ whole genome shotgun (WGS) entry which is preliminary data.</text>
</comment>
<gene>
    <name evidence="2" type="ORF">tinsulaeT_09400</name>
</gene>
<dbReference type="RefSeq" id="WP_284243472.1">
    <property type="nucleotide sequence ID" value="NZ_BSST01000001.1"/>
</dbReference>
<proteinExistence type="predicted"/>
<reference evidence="2 3" key="1">
    <citation type="submission" date="2023-03" db="EMBL/GenBank/DDBJ databases">
        <title>Draft genome sequence of Thalassotalea insulae KCTC 62186T.</title>
        <authorList>
            <person name="Sawabe T."/>
        </authorList>
    </citation>
    <scope>NUCLEOTIDE SEQUENCE [LARGE SCALE GENOMIC DNA]</scope>
    <source>
        <strain evidence="2 3">KCTC 62186</strain>
    </source>
</reference>
<dbReference type="SMART" id="SM00260">
    <property type="entry name" value="CheW"/>
    <property type="match status" value="1"/>
</dbReference>
<accession>A0ABQ6GSE0</accession>
<protein>
    <recommendedName>
        <fullName evidence="1">CheW-like domain-containing protein</fullName>
    </recommendedName>
</protein>
<evidence type="ECO:0000313" key="2">
    <source>
        <dbReference type="EMBL" id="GLX77600.1"/>
    </source>
</evidence>
<dbReference type="SUPFAM" id="SSF50341">
    <property type="entry name" value="CheW-like"/>
    <property type="match status" value="1"/>
</dbReference>
<dbReference type="Proteomes" id="UP001157186">
    <property type="component" value="Unassembled WGS sequence"/>
</dbReference>
<name>A0ABQ6GSE0_9GAMM</name>
<dbReference type="PIRSF" id="PIRSF020479">
    <property type="entry name" value="UCP020479_CheW"/>
    <property type="match status" value="1"/>
</dbReference>
<dbReference type="InterPro" id="IPR002545">
    <property type="entry name" value="CheW-lke_dom"/>
</dbReference>
<dbReference type="Gene3D" id="2.40.50.180">
    <property type="entry name" value="CheA-289, Domain 4"/>
    <property type="match status" value="1"/>
</dbReference>
<evidence type="ECO:0000313" key="3">
    <source>
        <dbReference type="Proteomes" id="UP001157186"/>
    </source>
</evidence>
<dbReference type="Gene3D" id="2.30.30.40">
    <property type="entry name" value="SH3 Domains"/>
    <property type="match status" value="1"/>
</dbReference>
<sequence length="254" mass="28581">MSKSLAASKKLMQNYLSELLTEDPQEQAAEQTEIVDKSKLDKLLQQASVAHEVDKAKLDAITSVKSENKLVEKLDIPVEKGAELAQQEITTHKSQADFVIQPEKDYRKGSFQAMFFDVAGLIVAVPLIELGGIHNVDKTTPLMGKPDWFKGVMLHREEKINVVDTALWVMPEKCNEQLLSSIEYQYIIMLNNSHWGLMAENLVDTVTLEQDDVKWLENSTKRPWLAGLVKDRMCALIDVDALIKMLDDGANISQ</sequence>
<keyword evidence="3" id="KW-1185">Reference proteome</keyword>